<dbReference type="Proteomes" id="UP000440367">
    <property type="component" value="Unassembled WGS sequence"/>
</dbReference>
<feature type="region of interest" description="Disordered" evidence="1">
    <location>
        <begin position="68"/>
        <end position="102"/>
    </location>
</feature>
<proteinExistence type="predicted"/>
<protein>
    <submittedName>
        <fullName evidence="2">Uncharacterized protein</fullName>
    </submittedName>
</protein>
<dbReference type="EMBL" id="QXGD01000279">
    <property type="protein sequence ID" value="KAE9244941.1"/>
    <property type="molecule type" value="Genomic_DNA"/>
</dbReference>
<reference evidence="2 3" key="1">
    <citation type="submission" date="2018-08" db="EMBL/GenBank/DDBJ databases">
        <title>Genomic investigation of the strawberry pathogen Phytophthora fragariae indicates pathogenicity is determined by transcriptional variation in three key races.</title>
        <authorList>
            <person name="Adams T.M."/>
            <person name="Armitage A.D."/>
            <person name="Sobczyk M.K."/>
            <person name="Bates H.J."/>
            <person name="Dunwell J.M."/>
            <person name="Nellist C.F."/>
            <person name="Harrison R.J."/>
        </authorList>
    </citation>
    <scope>NUCLEOTIDE SEQUENCE [LARGE SCALE GENOMIC DNA]</scope>
    <source>
        <strain evidence="2 3">BC-1</strain>
    </source>
</reference>
<feature type="compositionally biased region" description="Basic and acidic residues" evidence="1">
    <location>
        <begin position="84"/>
        <end position="102"/>
    </location>
</feature>
<evidence type="ECO:0000313" key="3">
    <source>
        <dbReference type="Proteomes" id="UP000440367"/>
    </source>
</evidence>
<gene>
    <name evidence="2" type="ORF">PF002_g7507</name>
</gene>
<evidence type="ECO:0000313" key="2">
    <source>
        <dbReference type="EMBL" id="KAE9244941.1"/>
    </source>
</evidence>
<comment type="caution">
    <text evidence="2">The sequence shown here is derived from an EMBL/GenBank/DDBJ whole genome shotgun (WGS) entry which is preliminary data.</text>
</comment>
<dbReference type="AlphaFoldDB" id="A0A6A3ZW89"/>
<accession>A0A6A3ZW89</accession>
<organism evidence="2 3">
    <name type="scientific">Phytophthora fragariae</name>
    <dbReference type="NCBI Taxonomy" id="53985"/>
    <lineage>
        <taxon>Eukaryota</taxon>
        <taxon>Sar</taxon>
        <taxon>Stramenopiles</taxon>
        <taxon>Oomycota</taxon>
        <taxon>Peronosporomycetes</taxon>
        <taxon>Peronosporales</taxon>
        <taxon>Peronosporaceae</taxon>
        <taxon>Phytophthora</taxon>
    </lineage>
</organism>
<evidence type="ECO:0000256" key="1">
    <source>
        <dbReference type="SAM" id="MobiDB-lite"/>
    </source>
</evidence>
<sequence length="102" mass="10761">MRCTTPMPAFTRSGGWCRVVADDVVTAALVVVTVIVVARGPDVTRTRQLPCGDTADGGSRVEVAEGMSGDAKNAPGLGEVAEFESSRRWGPHERDLTAEESS</sequence>
<name>A0A6A3ZW89_9STRA</name>